<dbReference type="AlphaFoldDB" id="A0A0G0D2N9"/>
<protein>
    <recommendedName>
        <fullName evidence="1">HNH nuclease domain-containing protein</fullName>
    </recommendedName>
</protein>
<dbReference type="Gene3D" id="1.10.30.50">
    <property type="match status" value="1"/>
</dbReference>
<dbReference type="Pfam" id="PF18780">
    <property type="entry name" value="HNH_repeat"/>
    <property type="match status" value="1"/>
</dbReference>
<feature type="domain" description="HNH nuclease" evidence="1">
    <location>
        <begin position="168"/>
        <end position="224"/>
    </location>
</feature>
<dbReference type="PANTHER" id="PTHR33877:SF2">
    <property type="entry name" value="OS07G0170200 PROTEIN"/>
    <property type="match status" value="1"/>
</dbReference>
<proteinExistence type="predicted"/>
<evidence type="ECO:0000259" key="1">
    <source>
        <dbReference type="SMART" id="SM00507"/>
    </source>
</evidence>
<dbReference type="PANTHER" id="PTHR33877">
    <property type="entry name" value="SLL1193 PROTEIN"/>
    <property type="match status" value="1"/>
</dbReference>
<dbReference type="InterPro" id="IPR052892">
    <property type="entry name" value="NA-targeting_endonuclease"/>
</dbReference>
<dbReference type="InterPro" id="IPR002711">
    <property type="entry name" value="HNH"/>
</dbReference>
<evidence type="ECO:0000313" key="3">
    <source>
        <dbReference type="Proteomes" id="UP000034316"/>
    </source>
</evidence>
<dbReference type="GO" id="GO:0003676">
    <property type="term" value="F:nucleic acid binding"/>
    <property type="evidence" value="ECO:0007669"/>
    <property type="project" value="InterPro"/>
</dbReference>
<dbReference type="GO" id="GO:0004519">
    <property type="term" value="F:endonuclease activity"/>
    <property type="evidence" value="ECO:0007669"/>
    <property type="project" value="InterPro"/>
</dbReference>
<reference evidence="2 3" key="1">
    <citation type="journal article" date="2015" name="Nature">
        <title>rRNA introns, odd ribosomes, and small enigmatic genomes across a large radiation of phyla.</title>
        <authorList>
            <person name="Brown C.T."/>
            <person name="Hug L.A."/>
            <person name="Thomas B.C."/>
            <person name="Sharon I."/>
            <person name="Castelle C.J."/>
            <person name="Singh A."/>
            <person name="Wilkins M.J."/>
            <person name="Williams K.H."/>
            <person name="Banfield J.F."/>
        </authorList>
    </citation>
    <scope>NUCLEOTIDE SEQUENCE [LARGE SCALE GENOMIC DNA]</scope>
</reference>
<accession>A0A0G0D2N9</accession>
<gene>
    <name evidence="2" type="ORF">UR93_C0012G0002</name>
</gene>
<name>A0A0G0D2N9_9BACT</name>
<dbReference type="GO" id="GO:0008270">
    <property type="term" value="F:zinc ion binding"/>
    <property type="evidence" value="ECO:0007669"/>
    <property type="project" value="InterPro"/>
</dbReference>
<dbReference type="EMBL" id="LBRB01000012">
    <property type="protein sequence ID" value="KKP88524.1"/>
    <property type="molecule type" value="Genomic_DNA"/>
</dbReference>
<dbReference type="SMART" id="SM00507">
    <property type="entry name" value="HNHc"/>
    <property type="match status" value="1"/>
</dbReference>
<evidence type="ECO:0000313" key="2">
    <source>
        <dbReference type="EMBL" id="KKP88524.1"/>
    </source>
</evidence>
<sequence>MDYKLTRHRTDKISDAKVVAELKRVAEFYNFKKFTYHEFNKVSETCKGTTVLRIFGSWDKALEAIGQNLKERKTERTQIPTENFFREMDRIWTKLGHRPSKSEWEASSPQYSYSGIFKRFSGWTNACFQFVEWKMGKKVLDEKQEVAQKFSVEIKSQKFSTKRDIPLKLRLKVLQRDNFCCAFCGKSPATDHGTVLHIDHIKPYSKGGETELDNLQTLCQKCNWGKSNDE</sequence>
<comment type="caution">
    <text evidence="2">The sequence shown here is derived from an EMBL/GenBank/DDBJ whole genome shotgun (WGS) entry which is preliminary data.</text>
</comment>
<dbReference type="CDD" id="cd00085">
    <property type="entry name" value="HNHc"/>
    <property type="match status" value="1"/>
</dbReference>
<dbReference type="STRING" id="1618333.UR93_C0012G0002"/>
<organism evidence="2 3">
    <name type="scientific">Berkelbacteria bacterium GW2011_GWA2_35_9</name>
    <dbReference type="NCBI Taxonomy" id="1618333"/>
    <lineage>
        <taxon>Bacteria</taxon>
        <taxon>Candidatus Berkelbacteria</taxon>
    </lineage>
</organism>
<dbReference type="InterPro" id="IPR041025">
    <property type="entry name" value="HNH_repeat"/>
</dbReference>
<dbReference type="Pfam" id="PF01844">
    <property type="entry name" value="HNH"/>
    <property type="match status" value="1"/>
</dbReference>
<dbReference type="Proteomes" id="UP000034316">
    <property type="component" value="Unassembled WGS sequence"/>
</dbReference>
<dbReference type="InterPro" id="IPR003615">
    <property type="entry name" value="HNH_nuc"/>
</dbReference>